<dbReference type="EMBL" id="JBHSDQ010000004">
    <property type="protein sequence ID" value="MFC4396587.1"/>
    <property type="molecule type" value="Genomic_DNA"/>
</dbReference>
<evidence type="ECO:0000313" key="1">
    <source>
        <dbReference type="EMBL" id="MFC4396587.1"/>
    </source>
</evidence>
<organism evidence="1 2">
    <name type="scientific">Arthrobacter sedimenti</name>
    <dbReference type="NCBI Taxonomy" id="2694931"/>
    <lineage>
        <taxon>Bacteria</taxon>
        <taxon>Bacillati</taxon>
        <taxon>Actinomycetota</taxon>
        <taxon>Actinomycetes</taxon>
        <taxon>Micrococcales</taxon>
        <taxon>Micrococcaceae</taxon>
        <taxon>Arthrobacter</taxon>
    </lineage>
</organism>
<dbReference type="Proteomes" id="UP001595778">
    <property type="component" value="Unassembled WGS sequence"/>
</dbReference>
<evidence type="ECO:0000313" key="2">
    <source>
        <dbReference type="Proteomes" id="UP001595778"/>
    </source>
</evidence>
<dbReference type="RefSeq" id="WP_376977572.1">
    <property type="nucleotide sequence ID" value="NZ_JBHSDQ010000004.1"/>
</dbReference>
<reference evidence="2" key="1">
    <citation type="journal article" date="2019" name="Int. J. Syst. Evol. Microbiol.">
        <title>The Global Catalogue of Microorganisms (GCM) 10K type strain sequencing project: providing services to taxonomists for standard genome sequencing and annotation.</title>
        <authorList>
            <consortium name="The Broad Institute Genomics Platform"/>
            <consortium name="The Broad Institute Genome Sequencing Center for Infectious Disease"/>
            <person name="Wu L."/>
            <person name="Ma J."/>
        </authorList>
    </citation>
    <scope>NUCLEOTIDE SEQUENCE [LARGE SCALE GENOMIC DNA]</scope>
    <source>
        <strain evidence="2">PJ61</strain>
    </source>
</reference>
<sequence>MSMPHETFECGHTLEELSLYLDTGEFPDPPHLESCPECRSGLDSLRRLSAAGEELFASDLAAAGSGNDDWMKEILAHLALELRPGRSIPLRADDPADTLSQTEGSVLALVRSVTDNLPGAVAGKVRLDGDVTVPGEPVSVRLDLAVLFGHPLMPSAASLREDLAEALARHTELNVAAIDITITDVIEAPREEM</sequence>
<keyword evidence="2" id="KW-1185">Reference proteome</keyword>
<name>A0ABV8WIR6_9MICC</name>
<gene>
    <name evidence="1" type="ORF">ACFO0G_10855</name>
</gene>
<proteinExistence type="predicted"/>
<protein>
    <submittedName>
        <fullName evidence="1">Asp23/Gls24 family envelope stress response protein</fullName>
    </submittedName>
</protein>
<comment type="caution">
    <text evidence="1">The sequence shown here is derived from an EMBL/GenBank/DDBJ whole genome shotgun (WGS) entry which is preliminary data.</text>
</comment>
<accession>A0ABV8WIR6</accession>